<dbReference type="EMBL" id="BAAAPM010000002">
    <property type="protein sequence ID" value="GAA1711065.1"/>
    <property type="molecule type" value="Genomic_DNA"/>
</dbReference>
<dbReference type="InterPro" id="IPR001647">
    <property type="entry name" value="HTH_TetR"/>
</dbReference>
<evidence type="ECO:0000313" key="6">
    <source>
        <dbReference type="EMBL" id="GAA1711065.1"/>
    </source>
</evidence>
<sequence length="210" mass="22263">MTDSLTERRKAATRTEIARTAAHLFAERGPAAVTAEEIAAGSGVSLRTFYRYFRTKEEAVAPMMAAGGERWLALLTDLPADRPLREALTAAAVDSLTPPDPTIAENMTWTRGLLRAADADAGLRAIWHRIVLDFEHRLVPVLRARLAHGIDGHDELDARLWAAAAATANRVAVEAWAAGPVDATTGPGSPSDLVADAMARLTAGLAPPGA</sequence>
<keyword evidence="2 4" id="KW-0238">DNA-binding</keyword>
<dbReference type="Gene3D" id="1.10.357.10">
    <property type="entry name" value="Tetracycline Repressor, domain 2"/>
    <property type="match status" value="1"/>
</dbReference>
<organism evidence="6 7">
    <name type="scientific">Isoptericola hypogeus</name>
    <dbReference type="NCBI Taxonomy" id="300179"/>
    <lineage>
        <taxon>Bacteria</taxon>
        <taxon>Bacillati</taxon>
        <taxon>Actinomycetota</taxon>
        <taxon>Actinomycetes</taxon>
        <taxon>Micrococcales</taxon>
        <taxon>Promicromonosporaceae</taxon>
        <taxon>Isoptericola</taxon>
    </lineage>
</organism>
<proteinExistence type="predicted"/>
<name>A0ABP4UVT7_9MICO</name>
<evidence type="ECO:0000256" key="2">
    <source>
        <dbReference type="ARBA" id="ARBA00023125"/>
    </source>
</evidence>
<keyword evidence="7" id="KW-1185">Reference proteome</keyword>
<evidence type="ECO:0000259" key="5">
    <source>
        <dbReference type="PROSITE" id="PS50977"/>
    </source>
</evidence>
<dbReference type="InterPro" id="IPR009057">
    <property type="entry name" value="Homeodomain-like_sf"/>
</dbReference>
<dbReference type="SUPFAM" id="SSF46689">
    <property type="entry name" value="Homeodomain-like"/>
    <property type="match status" value="1"/>
</dbReference>
<protein>
    <submittedName>
        <fullName evidence="6">TetR family transcriptional regulator</fullName>
    </submittedName>
</protein>
<gene>
    <name evidence="6" type="ORF">GCM10009809_04300</name>
</gene>
<dbReference type="Proteomes" id="UP001501138">
    <property type="component" value="Unassembled WGS sequence"/>
</dbReference>
<dbReference type="Pfam" id="PF00440">
    <property type="entry name" value="TetR_N"/>
    <property type="match status" value="1"/>
</dbReference>
<dbReference type="PANTHER" id="PTHR30055:SF238">
    <property type="entry name" value="MYCOFACTOCIN BIOSYNTHESIS TRANSCRIPTIONAL REGULATOR MFTR-RELATED"/>
    <property type="match status" value="1"/>
</dbReference>
<dbReference type="PANTHER" id="PTHR30055">
    <property type="entry name" value="HTH-TYPE TRANSCRIPTIONAL REGULATOR RUTR"/>
    <property type="match status" value="1"/>
</dbReference>
<dbReference type="InterPro" id="IPR023772">
    <property type="entry name" value="DNA-bd_HTH_TetR-type_CS"/>
</dbReference>
<dbReference type="PRINTS" id="PR00455">
    <property type="entry name" value="HTHTETR"/>
</dbReference>
<comment type="caution">
    <text evidence="6">The sequence shown here is derived from an EMBL/GenBank/DDBJ whole genome shotgun (WGS) entry which is preliminary data.</text>
</comment>
<keyword evidence="1" id="KW-0805">Transcription regulation</keyword>
<accession>A0ABP4UVT7</accession>
<keyword evidence="3" id="KW-0804">Transcription</keyword>
<evidence type="ECO:0000313" key="7">
    <source>
        <dbReference type="Proteomes" id="UP001501138"/>
    </source>
</evidence>
<feature type="DNA-binding region" description="H-T-H motif" evidence="4">
    <location>
        <begin position="34"/>
        <end position="53"/>
    </location>
</feature>
<dbReference type="RefSeq" id="WP_344245170.1">
    <property type="nucleotide sequence ID" value="NZ_BAAAPM010000002.1"/>
</dbReference>
<dbReference type="PROSITE" id="PS01081">
    <property type="entry name" value="HTH_TETR_1"/>
    <property type="match status" value="1"/>
</dbReference>
<evidence type="ECO:0000256" key="1">
    <source>
        <dbReference type="ARBA" id="ARBA00023015"/>
    </source>
</evidence>
<evidence type="ECO:0000256" key="4">
    <source>
        <dbReference type="PROSITE-ProRule" id="PRU00335"/>
    </source>
</evidence>
<dbReference type="InterPro" id="IPR050109">
    <property type="entry name" value="HTH-type_TetR-like_transc_reg"/>
</dbReference>
<reference evidence="7" key="1">
    <citation type="journal article" date="2019" name="Int. J. Syst. Evol. Microbiol.">
        <title>The Global Catalogue of Microorganisms (GCM) 10K type strain sequencing project: providing services to taxonomists for standard genome sequencing and annotation.</title>
        <authorList>
            <consortium name="The Broad Institute Genomics Platform"/>
            <consortium name="The Broad Institute Genome Sequencing Center for Infectious Disease"/>
            <person name="Wu L."/>
            <person name="Ma J."/>
        </authorList>
    </citation>
    <scope>NUCLEOTIDE SEQUENCE [LARGE SCALE GENOMIC DNA]</scope>
    <source>
        <strain evidence="7">JCM 15589</strain>
    </source>
</reference>
<dbReference type="PROSITE" id="PS50977">
    <property type="entry name" value="HTH_TETR_2"/>
    <property type="match status" value="1"/>
</dbReference>
<feature type="domain" description="HTH tetR-type" evidence="5">
    <location>
        <begin position="11"/>
        <end position="71"/>
    </location>
</feature>
<evidence type="ECO:0000256" key="3">
    <source>
        <dbReference type="ARBA" id="ARBA00023163"/>
    </source>
</evidence>